<sequence>MAGHAAAEEEEPFSFDKFPPFYTLQPNLTVRKRQISLWRDRVLKTCREKKRSFLDIALQSAALVSAVNMETCDLGQLNLDGIRAVLNDLVSTDNGRWCDAAQTRFLVLWHTPAEWAQIIYDWATNTGKLGSVETVFSLHSGEDSQGAKFHGIPPEVIMLGLENLELAGKCEIFRGNTTDATVHARGEIFFSCRIPHFTMSHRYFYRKLILTGRYSCGHCAQGIFRISRGNLAAAASKGSNPAQAFARRRLEQSRQAKGLAADGKPLPDRISFDKDYLGLQADLMYSLNDLGGSTVNSAAPSGIRGSINVLLNRADTGYVRKIVKFANTVTGSTILSTTGCYFLGYMDIYDTIPFVTALATMWVGLHVYLTTYVSRIVVDTGKAQMAIRAHNLSGRPGRPIVFPVHGMEKVEVGDKYIRFRTKKQFWTISRIFPFRVPRMHTISDSDRYDNLSKDLVTTSDLGQDYFQLNNTAVSTEVLNPGLPALASPDGRRSDGKRAKFLGAGVGVAASAQSQLGRGRGNTTTNDDERSTVIAKALSPVRNWWDNIWKEDEKERVASVRGKFRIEKYKYQMPDSADGVWKTGGIPEVRKDVLSLRLGRDGFPANSGEERKLLKFFEDPFGDQIPKKDLHV</sequence>
<dbReference type="Pfam" id="PF05871">
    <property type="entry name" value="ESCRT-II"/>
    <property type="match status" value="1"/>
</dbReference>
<dbReference type="PANTHER" id="PTHR13149">
    <property type="entry name" value="VACUOLAR PROTEIN SORTING-ASSOCIATED PROTEIN VPS25"/>
    <property type="match status" value="1"/>
</dbReference>
<keyword evidence="3" id="KW-0653">Protein transport</keyword>
<dbReference type="EMBL" id="JABANP010000095">
    <property type="protein sequence ID" value="KAF4690624.1"/>
    <property type="molecule type" value="Genomic_DNA"/>
</dbReference>
<evidence type="ECO:0000256" key="2">
    <source>
        <dbReference type="ARBA" id="ARBA00022448"/>
    </source>
</evidence>
<dbReference type="GO" id="GO:0000814">
    <property type="term" value="C:ESCRT II complex"/>
    <property type="evidence" value="ECO:0007669"/>
    <property type="project" value="InterPro"/>
</dbReference>
<dbReference type="PANTHER" id="PTHR13149:SF0">
    <property type="entry name" value="VACUOLAR PROTEIN-SORTING-ASSOCIATED PROTEIN 25"/>
    <property type="match status" value="1"/>
</dbReference>
<dbReference type="SUPFAM" id="SSF46785">
    <property type="entry name" value="Winged helix' DNA-binding domain"/>
    <property type="match status" value="2"/>
</dbReference>
<dbReference type="InterPro" id="IPR036388">
    <property type="entry name" value="WH-like_DNA-bd_sf"/>
</dbReference>
<evidence type="ECO:0000256" key="3">
    <source>
        <dbReference type="ARBA" id="ARBA00022927"/>
    </source>
</evidence>
<reference evidence="4 5" key="1">
    <citation type="submission" date="2020-04" db="EMBL/GenBank/DDBJ databases">
        <title>Perkinsus olseni comparative genomics.</title>
        <authorList>
            <person name="Bogema D.R."/>
        </authorList>
    </citation>
    <scope>NUCLEOTIDE SEQUENCE [LARGE SCALE GENOMIC DNA]</scope>
    <source>
        <strain evidence="4">00978-12</strain>
    </source>
</reference>
<gene>
    <name evidence="4" type="primary">VPS25</name>
    <name evidence="4" type="ORF">FOZ60_017116</name>
</gene>
<protein>
    <submittedName>
        <fullName evidence="4">Vacuolar protein-sorting-associated protein 25</fullName>
    </submittedName>
</protein>
<dbReference type="InterPro" id="IPR014041">
    <property type="entry name" value="ESCRT-II_cplx_Vps25-sub_N"/>
</dbReference>
<name>A0A7J6P379_PEROL</name>
<comment type="caution">
    <text evidence="4">The sequence shown here is derived from an EMBL/GenBank/DDBJ whole genome shotgun (WGS) entry which is preliminary data.</text>
</comment>
<dbReference type="GO" id="GO:0005198">
    <property type="term" value="F:structural molecule activity"/>
    <property type="evidence" value="ECO:0007669"/>
    <property type="project" value="TreeGrafter"/>
</dbReference>
<proteinExistence type="inferred from homology"/>
<accession>A0A7J6P379</accession>
<dbReference type="Proteomes" id="UP000541610">
    <property type="component" value="Unassembled WGS sequence"/>
</dbReference>
<dbReference type="GO" id="GO:0042803">
    <property type="term" value="F:protein homodimerization activity"/>
    <property type="evidence" value="ECO:0007669"/>
    <property type="project" value="TreeGrafter"/>
</dbReference>
<evidence type="ECO:0000313" key="4">
    <source>
        <dbReference type="EMBL" id="KAF4690624.1"/>
    </source>
</evidence>
<dbReference type="InterPro" id="IPR008570">
    <property type="entry name" value="ESCRT-II_cplx_Vps25-sub"/>
</dbReference>
<dbReference type="AlphaFoldDB" id="A0A7J6P379"/>
<evidence type="ECO:0000256" key="1">
    <source>
        <dbReference type="ARBA" id="ARBA00009674"/>
    </source>
</evidence>
<keyword evidence="2" id="KW-0813">Transport</keyword>
<comment type="similarity">
    <text evidence="1">Belongs to the VPS25 family.</text>
</comment>
<organism evidence="4 5">
    <name type="scientific">Perkinsus olseni</name>
    <name type="common">Perkinsus atlanticus</name>
    <dbReference type="NCBI Taxonomy" id="32597"/>
    <lineage>
        <taxon>Eukaryota</taxon>
        <taxon>Sar</taxon>
        <taxon>Alveolata</taxon>
        <taxon>Perkinsozoa</taxon>
        <taxon>Perkinsea</taxon>
        <taxon>Perkinsida</taxon>
        <taxon>Perkinsidae</taxon>
        <taxon>Perkinsus</taxon>
    </lineage>
</organism>
<evidence type="ECO:0000313" key="5">
    <source>
        <dbReference type="Proteomes" id="UP000541610"/>
    </source>
</evidence>
<dbReference type="GO" id="GO:0043328">
    <property type="term" value="P:protein transport to vacuole involved in ubiquitin-dependent protein catabolic process via the multivesicular body sorting pathway"/>
    <property type="evidence" value="ECO:0007669"/>
    <property type="project" value="TreeGrafter"/>
</dbReference>
<dbReference type="Gene3D" id="1.10.10.10">
    <property type="entry name" value="Winged helix-like DNA-binding domain superfamily/Winged helix DNA-binding domain"/>
    <property type="match status" value="1"/>
</dbReference>
<dbReference type="Gene3D" id="1.10.10.570">
    <property type="entry name" value="Winged helix' DNA-binding domain. Chain C. Domain 1"/>
    <property type="match status" value="1"/>
</dbReference>
<dbReference type="InterPro" id="IPR036390">
    <property type="entry name" value="WH_DNA-bd_sf"/>
</dbReference>
<dbReference type="OrthoDB" id="441093at2759"/>